<proteinExistence type="inferred from homology"/>
<reference evidence="8" key="2">
    <citation type="journal article" date="2023" name="Syst. Appl. Microbiol.">
        <title>Govania unica gen. nov., sp. nov., a rare biosphere bacterium that represents a novel family in the class Alphaproteobacteria.</title>
        <authorList>
            <person name="Vandamme P."/>
            <person name="Peeters C."/>
            <person name="Hettiarachchi A."/>
            <person name="Cnockaert M."/>
            <person name="Carlier A."/>
        </authorList>
    </citation>
    <scope>NUCLEOTIDE SEQUENCE</scope>
    <source>
        <strain evidence="8">LMG 31809</strain>
    </source>
</reference>
<comment type="similarity">
    <text evidence="6">Belongs to the sodium:neurotransmitter symporter (SNF) (TC 2.A.22) family.</text>
</comment>
<evidence type="ECO:0000256" key="3">
    <source>
        <dbReference type="ARBA" id="ARBA00022692"/>
    </source>
</evidence>
<keyword evidence="2 6" id="KW-0813">Transport</keyword>
<reference evidence="8" key="1">
    <citation type="submission" date="2022-08" db="EMBL/GenBank/DDBJ databases">
        <authorList>
            <person name="Vandamme P."/>
            <person name="Hettiarachchi A."/>
            <person name="Peeters C."/>
            <person name="Cnockaert M."/>
            <person name="Carlier A."/>
        </authorList>
    </citation>
    <scope>NUCLEOTIDE SEQUENCE</scope>
    <source>
        <strain evidence="8">LMG 31809</strain>
    </source>
</reference>
<evidence type="ECO:0000256" key="6">
    <source>
        <dbReference type="RuleBase" id="RU003732"/>
    </source>
</evidence>
<keyword evidence="6" id="KW-0769">Symport</keyword>
<keyword evidence="4 7" id="KW-1133">Transmembrane helix</keyword>
<feature type="transmembrane region" description="Helical" evidence="7">
    <location>
        <begin position="313"/>
        <end position="341"/>
    </location>
</feature>
<feature type="transmembrane region" description="Helical" evidence="7">
    <location>
        <begin position="262"/>
        <end position="286"/>
    </location>
</feature>
<sequence>MTAGAATTPSRDVWSSSFSFLYAAAAAAIGLGTLWRFPYVAGANGGGAFILLYLFFIMVLAMPLMIAEMTIGRRGHGSAVASVNALIKSEKASKVWKAIGWFSIIVPFFGLSYYSVVAGWGTDYARLSIMQGFTGISTQGSHDTFAELMASPVRAGLTQFLFIATVVFVVARGVQKGIEWISRIKMVALFAILIGLAGYNIVTFDMTETLVFLLRPDFSALTPEAVLAALGQALFATAIGVGLMITYSSYLPEGGSLPRTAFSICAMVVIVGILAGLAIFPAVFAYGLTPGEGPNLIFVTLPVAFGQMPGGRIISVLFFSLIALGAFTTSVGMLEPVVAWIRDKLGLTRVKASILAGSGIFAVSLPSLLSFSTLKDFHPFAWFAPLASKTVFDILDFGIANFLLPINALLIALFVGWAVNKKGTETEVKLSKPLFLLWQLVVRFLAPLAVVGLMISML</sequence>
<feature type="transmembrane region" description="Helical" evidence="7">
    <location>
        <begin position="353"/>
        <end position="374"/>
    </location>
</feature>
<keyword evidence="5 7" id="KW-0472">Membrane</keyword>
<feature type="transmembrane region" description="Helical" evidence="7">
    <location>
        <begin position="394"/>
        <end position="419"/>
    </location>
</feature>
<evidence type="ECO:0000256" key="1">
    <source>
        <dbReference type="ARBA" id="ARBA00004141"/>
    </source>
</evidence>
<dbReference type="Pfam" id="PF00209">
    <property type="entry name" value="SNF"/>
    <property type="match status" value="2"/>
</dbReference>
<feature type="transmembrane region" description="Helical" evidence="7">
    <location>
        <begin position="157"/>
        <end position="174"/>
    </location>
</feature>
<dbReference type="InterPro" id="IPR037272">
    <property type="entry name" value="SNS_sf"/>
</dbReference>
<evidence type="ECO:0000313" key="8">
    <source>
        <dbReference type="EMBL" id="MDA5192852.1"/>
    </source>
</evidence>
<feature type="transmembrane region" description="Helical" evidence="7">
    <location>
        <begin position="98"/>
        <end position="120"/>
    </location>
</feature>
<dbReference type="AlphaFoldDB" id="A0A9X3TW90"/>
<evidence type="ECO:0000256" key="5">
    <source>
        <dbReference type="ARBA" id="ARBA00023136"/>
    </source>
</evidence>
<dbReference type="EMBL" id="JANWOI010000001">
    <property type="protein sequence ID" value="MDA5192852.1"/>
    <property type="molecule type" value="Genomic_DNA"/>
</dbReference>
<keyword evidence="3 6" id="KW-0812">Transmembrane</keyword>
<feature type="transmembrane region" description="Helical" evidence="7">
    <location>
        <begin position="186"/>
        <end position="206"/>
    </location>
</feature>
<dbReference type="PANTHER" id="PTHR42948">
    <property type="entry name" value="TRANSPORTER"/>
    <property type="match status" value="1"/>
</dbReference>
<gene>
    <name evidence="8" type="ORF">NYP16_02620</name>
</gene>
<dbReference type="CDD" id="cd10336">
    <property type="entry name" value="SLC6sbd_Tyt1-Like"/>
    <property type="match status" value="1"/>
</dbReference>
<feature type="transmembrane region" description="Helical" evidence="7">
    <location>
        <begin position="45"/>
        <end position="66"/>
    </location>
</feature>
<dbReference type="NCBIfam" id="NF037979">
    <property type="entry name" value="Na_transp"/>
    <property type="match status" value="1"/>
</dbReference>
<dbReference type="Proteomes" id="UP001141619">
    <property type="component" value="Unassembled WGS sequence"/>
</dbReference>
<name>A0A9X3TW90_9PROT</name>
<dbReference type="PANTHER" id="PTHR42948:SF1">
    <property type="entry name" value="TRANSPORTER"/>
    <property type="match status" value="1"/>
</dbReference>
<evidence type="ECO:0000256" key="4">
    <source>
        <dbReference type="ARBA" id="ARBA00022989"/>
    </source>
</evidence>
<dbReference type="SUPFAM" id="SSF161070">
    <property type="entry name" value="SNF-like"/>
    <property type="match status" value="1"/>
</dbReference>
<dbReference type="InterPro" id="IPR000175">
    <property type="entry name" value="Na/ntran_symport"/>
</dbReference>
<dbReference type="PROSITE" id="PS50267">
    <property type="entry name" value="NA_NEUROTRAN_SYMP_3"/>
    <property type="match status" value="1"/>
</dbReference>
<dbReference type="RefSeq" id="WP_274942553.1">
    <property type="nucleotide sequence ID" value="NZ_JANWOI010000001.1"/>
</dbReference>
<feature type="transmembrane region" description="Helical" evidence="7">
    <location>
        <begin position="20"/>
        <end position="39"/>
    </location>
</feature>
<comment type="caution">
    <text evidence="8">The sequence shown here is derived from an EMBL/GenBank/DDBJ whole genome shotgun (WGS) entry which is preliminary data.</text>
</comment>
<evidence type="ECO:0000256" key="2">
    <source>
        <dbReference type="ARBA" id="ARBA00022448"/>
    </source>
</evidence>
<dbReference type="InterPro" id="IPR047218">
    <property type="entry name" value="YocR/YhdH-like"/>
</dbReference>
<evidence type="ECO:0000256" key="7">
    <source>
        <dbReference type="SAM" id="Phobius"/>
    </source>
</evidence>
<accession>A0A9X3TW90</accession>
<dbReference type="PRINTS" id="PR00176">
    <property type="entry name" value="NANEUSMPORT"/>
</dbReference>
<comment type="subcellular location">
    <subcellularLocation>
        <location evidence="1">Membrane</location>
        <topology evidence="1">Multi-pass membrane protein</topology>
    </subcellularLocation>
</comment>
<dbReference type="PROSITE" id="PS00610">
    <property type="entry name" value="NA_NEUROTRAN_SYMP_1"/>
    <property type="match status" value="1"/>
</dbReference>
<dbReference type="GO" id="GO:0016020">
    <property type="term" value="C:membrane"/>
    <property type="evidence" value="ECO:0007669"/>
    <property type="project" value="UniProtKB-SubCell"/>
</dbReference>
<feature type="transmembrane region" description="Helical" evidence="7">
    <location>
        <begin position="440"/>
        <end position="457"/>
    </location>
</feature>
<feature type="transmembrane region" description="Helical" evidence="7">
    <location>
        <begin position="226"/>
        <end position="250"/>
    </location>
</feature>
<evidence type="ECO:0000313" key="9">
    <source>
        <dbReference type="Proteomes" id="UP001141619"/>
    </source>
</evidence>
<keyword evidence="9" id="KW-1185">Reference proteome</keyword>
<organism evidence="8 9">
    <name type="scientific">Govanella unica</name>
    <dbReference type="NCBI Taxonomy" id="2975056"/>
    <lineage>
        <taxon>Bacteria</taxon>
        <taxon>Pseudomonadati</taxon>
        <taxon>Pseudomonadota</taxon>
        <taxon>Alphaproteobacteria</taxon>
        <taxon>Emcibacterales</taxon>
        <taxon>Govanellaceae</taxon>
        <taxon>Govanella</taxon>
    </lineage>
</organism>
<dbReference type="GO" id="GO:0015293">
    <property type="term" value="F:symporter activity"/>
    <property type="evidence" value="ECO:0007669"/>
    <property type="project" value="UniProtKB-KW"/>
</dbReference>
<protein>
    <recommendedName>
        <fullName evidence="6">Transporter</fullName>
    </recommendedName>
</protein>